<evidence type="ECO:0000256" key="4">
    <source>
        <dbReference type="SAM" id="SignalP"/>
    </source>
</evidence>
<feature type="chain" id="PRO_5012873888" evidence="4">
    <location>
        <begin position="26"/>
        <end position="469"/>
    </location>
</feature>
<evidence type="ECO:0000256" key="2">
    <source>
        <dbReference type="ARBA" id="ARBA00022448"/>
    </source>
</evidence>
<dbReference type="PANTHER" id="PTHR34596">
    <property type="entry name" value="CHITOPORIN"/>
    <property type="match status" value="1"/>
</dbReference>
<evidence type="ECO:0000256" key="3">
    <source>
        <dbReference type="ARBA" id="ARBA00022729"/>
    </source>
</evidence>
<protein>
    <submittedName>
        <fullName evidence="5">Outer membrane porin, OprD family</fullName>
    </submittedName>
</protein>
<dbReference type="AlphaFoldDB" id="A0A246F4L9"/>
<dbReference type="Proteomes" id="UP000198145">
    <property type="component" value="Unassembled WGS sequence"/>
</dbReference>
<name>A0A246F4L9_PSENT</name>
<dbReference type="Gene3D" id="2.40.160.10">
    <property type="entry name" value="Porin"/>
    <property type="match status" value="1"/>
</dbReference>
<dbReference type="GO" id="GO:0016020">
    <property type="term" value="C:membrane"/>
    <property type="evidence" value="ECO:0007669"/>
    <property type="project" value="InterPro"/>
</dbReference>
<evidence type="ECO:0000313" key="6">
    <source>
        <dbReference type="Proteomes" id="UP000198145"/>
    </source>
</evidence>
<dbReference type="PANTHER" id="PTHR34596:SF2">
    <property type="entry name" value="CHITOPORIN"/>
    <property type="match status" value="1"/>
</dbReference>
<evidence type="ECO:0000256" key="1">
    <source>
        <dbReference type="ARBA" id="ARBA00009075"/>
    </source>
</evidence>
<keyword evidence="2" id="KW-0813">Transport</keyword>
<dbReference type="InterPro" id="IPR005318">
    <property type="entry name" value="OM_porin_bac"/>
</dbReference>
<sequence>MQHHVFTRTLLALAVCGTPLGQAFADEGDLPPDETRRESEVVVKGQAGAQGFVEGQSLTFSTRNFAAREQMKDSFHFNIKKDGYTEPTHSRYTWTQGSQLKYNSGYTQGTVGVGVDAAAFNEIALERGHGRIAGGGTRTLTDSDGDAVGQWSKMGIANVKLRASNSVLRAGRQQTENPVFNINDNRALPPSFDGISLLSEEIEGLEVQAGSFTRASPRTGAGSERLTTEYGAGDFSGSHFSYLGGSYQAMKQLKLTAYGAHFEDIWNQYYFGASHDLGDPSTLALNTSLNYYHTGDTGERKAGYIDNDAYSLAFTLTHGAHAVLLGWQQIRGDEYFDYVHETAAIYLANSLLSDYNGPNEKSLQLRYSTDWAAFGVPGLTTMAWYAKGWGIDGTHYDGDRNGVSGYNVRDMDDEKHHELGLSTGYTLQGGPLKSSSFRLTYMKHLASQNQADGSVNEIRLVSNFPFNLL</sequence>
<dbReference type="InterPro" id="IPR023614">
    <property type="entry name" value="Porin_dom_sf"/>
</dbReference>
<dbReference type="eggNOG" id="ENOG502Z9P4">
    <property type="taxonomic scope" value="Bacteria"/>
</dbReference>
<evidence type="ECO:0000313" key="5">
    <source>
        <dbReference type="EMBL" id="OWP48145.1"/>
    </source>
</evidence>
<accession>A0A246F4L9</accession>
<feature type="signal peptide" evidence="4">
    <location>
        <begin position="1"/>
        <end position="25"/>
    </location>
</feature>
<reference evidence="5 6" key="1">
    <citation type="submission" date="2017-06" db="EMBL/GenBank/DDBJ databases">
        <title>Draft genome of Pseudomonas nitroreducens DF05.</title>
        <authorList>
            <person name="Iyer R."/>
        </authorList>
    </citation>
    <scope>NUCLEOTIDE SEQUENCE [LARGE SCALE GENOMIC DNA]</scope>
    <source>
        <strain evidence="5 6">DF05</strain>
    </source>
</reference>
<comment type="similarity">
    <text evidence="1">Belongs to the outer membrane porin (Opr) (TC 1.B.25) family.</text>
</comment>
<proteinExistence type="inferred from homology"/>
<keyword evidence="3 4" id="KW-0732">Signal</keyword>
<organism evidence="5 6">
    <name type="scientific">Pseudomonas nitroreducens</name>
    <dbReference type="NCBI Taxonomy" id="46680"/>
    <lineage>
        <taxon>Bacteria</taxon>
        <taxon>Pseudomonadati</taxon>
        <taxon>Pseudomonadota</taxon>
        <taxon>Gammaproteobacteria</taxon>
        <taxon>Pseudomonadales</taxon>
        <taxon>Pseudomonadaceae</taxon>
        <taxon>Pseudomonas</taxon>
    </lineage>
</organism>
<dbReference type="EMBL" id="NJBA01000010">
    <property type="protein sequence ID" value="OWP48145.1"/>
    <property type="molecule type" value="Genomic_DNA"/>
</dbReference>
<gene>
    <name evidence="5" type="ORF">CEG18_24890</name>
</gene>
<dbReference type="RefSeq" id="WP_088421190.1">
    <property type="nucleotide sequence ID" value="NZ_NJBA01000010.1"/>
</dbReference>
<dbReference type="GO" id="GO:0015288">
    <property type="term" value="F:porin activity"/>
    <property type="evidence" value="ECO:0007669"/>
    <property type="project" value="TreeGrafter"/>
</dbReference>
<comment type="caution">
    <text evidence="5">The sequence shown here is derived from an EMBL/GenBank/DDBJ whole genome shotgun (WGS) entry which is preliminary data.</text>
</comment>
<dbReference type="Pfam" id="PF03573">
    <property type="entry name" value="OprD"/>
    <property type="match status" value="1"/>
</dbReference>